<dbReference type="EMBL" id="KV921272">
    <property type="protein sequence ID" value="ORE21939.1"/>
    <property type="molecule type" value="Genomic_DNA"/>
</dbReference>
<feature type="region of interest" description="Disordered" evidence="1">
    <location>
        <begin position="122"/>
        <end position="147"/>
    </location>
</feature>
<dbReference type="Proteomes" id="UP000242381">
    <property type="component" value="Unassembled WGS sequence"/>
</dbReference>
<reference evidence="2 3" key="1">
    <citation type="journal article" date="2016" name="Proc. Natl. Acad. Sci. U.S.A.">
        <title>Lipid metabolic changes in an early divergent fungus govern the establishment of a mutualistic symbiosis with endobacteria.</title>
        <authorList>
            <person name="Lastovetsky O.A."/>
            <person name="Gaspar M.L."/>
            <person name="Mondo S.J."/>
            <person name="LaButti K.M."/>
            <person name="Sandor L."/>
            <person name="Grigoriev I.V."/>
            <person name="Henry S.A."/>
            <person name="Pawlowska T.E."/>
        </authorList>
    </citation>
    <scope>NUCLEOTIDE SEQUENCE [LARGE SCALE GENOMIC DNA]</scope>
    <source>
        <strain evidence="2 3">ATCC 11559</strain>
    </source>
</reference>
<sequence>MPFVTPLKEAFAIAPISDREDVLKKYSDSVHPDDVRYFQGLVILQKIHDEAMKQKDPLAIRSPTDVEKSLMDQMTEILNKFPFKGAQYNELNTRFRLLTYPINVLESTEFIKKRLGLELDLTTKQPEQSQQQDHPTEEPVTRKLPSKLDPSLINTENLLMAELSKHEDIQIEPQAIPAVISLMEKENNLTKEQKTRLFDMILKYPTEDYPSFMNVLISFWSDNKSKWQPDSMQYDNFTLRQLNEIAERMPDILWEKDYVNAYLKRLVPDAYFRRSVSDWDDDEDILLNFLDQAAKFVNKLPNLFFKLKSVVLFHRLRIDVVRQTCDQDKLVEYLSVRNMKLEETKSPIPSRFQNSFSQQTSFDVTLPLFEDTEIYTEDHYNLLEEYFTVLVAQNKLTYATELYASHDDYNRISKMLAKIRLTAIPNSHDYAEECIKILGASEYDALTRRTLLSFSPSTRFRSVKRRPQDSIVMHVNAKNIPRLSIRVFQIDTENYWRSHMKTDNEASLFDKINLDGLCPNWEKDIDIDQKSSLLITQHEVVFGNDGLAPEIFNGRGLWVIEFVGGDCQCRAVVQKGYLKHISQDIAGGHLIKIMDEDGKFINKAKVWFNNQFYEADESGNILVPYLTMNKSPKFGQMTLISTEDGFSDPAEFSQAAEMYNLKAAFYINREMVSFNKKATIAVIPKLTMNDQPYSAFESASLNIECWNANDIKTTTSKVVTSLDKPSLFDFSVPEQFQRIQATLEVKVKALDDTVTTVSETYEQYFSHNETLPVNILLRKTVDDQYCIYALGANGEPKHGKEIYLEFKHKFVAKTVSVSLQADEDGKILLGDLSDIELVKCGESIWHVSTKDFIYALPGSICVEANKPFKIVGEDVSIYRIGYHNCLLEIYDKLQKENGYVAISGLAEGEYKIYTDRSKERSISCSVIQSVNKPNDKLWSNWVVGKRSSIRENGIALQRPLLVSSVTHDADYISLQLENWSSNTFAIVTTNAFVPQLNYSLQDTDLNIKEDSKPLIQYDRSLKTRSIFLQGMQIGEEYQYILNRKKLKKWVGSNLTHPSLLINPKEHSSTTSSSRELKQATTTFARSNCQMAANNFVERDLFTSMNRGCSDSFFPENMNPLAFLDNVSPLLFVPVDPSSGTIYIKRDLVSCGGATIECAIISGGQAICKQVKLPQDVDLKFKDIRQKDSLCLVQSKTFSTLAPAESITLDTRDYVTVASVDDIFTVIKSISSEGDSFCQTFGFLNKWPTYSFKEKSKFYSDHVCHELNVWLKRKDVSFFNKVVMPSIKSKVEKSFIDLYLLEHDLSMYSQNMYLFSKLNTAEKALLATTQSHEFLQSVTKMFKDSIDERQQVDRADKIYEKILAAAQADENFDPMDEDDDIGYADVSHATEVEVKCIVPSSYAASYPVAFGSATSSSVSRSARLQSLVERGEQLSTQHTSNNGPVDEDLDPELAEAREKLRMKSKELQAQKKVKYEFVKPTTEWKEAGYYNSDAKLNVKQFWIDYLESKGSFLSTNFIYCLDHTTEILWVLVLMDLPFNSQRAELLSQTGKEVTIQAENTFGLMVLYRQLKEVADASQLDSLVIHQELFVYEHSVGPDSDECIKVDPHKMSLEPQTEYGCHLIISNISSVPVQCEVSYQAPTGSVPVQFMGYRRSKSVYINPYSTWREVIGTFYFPAAGKFATAPITALVKRQTQSFVTKTMPTELNVIDRNANSNDNTSAANTLFWPTTAFHGSNAEVLSFLSSHKRLEKLDLSLINWRMTDANFARQVFDILSRTRCFYSKDLWKYALYHRFTDAIKDLLLFQYDELLRMSGQIFECPLVSANDPDATIYDYFPLVNARAHPLQPSKHEVLNQEFYQKYNKFLDYLCERSSSPSTTDLIILTHYLILQNRIGDAHTVFSRIDLEQAEKHHAIQVDYLNAYLKTRIPITENHSLIELDLAPIKETLEKYRDFGIERWRVMFDELREFVREIEQGTSTQSSSLTASVQSHPILEFTIDSSSNELVIQHANVKSATIRYYEMNIEVMFSSNPFMNDAVEHESFKWVKPLLTETIELNGLSTKNHERNDDDVDFDVIGAGQIQAIQISRVPLKSGSKNVLIEVTADSFTDNAVTTTNRIQRSSAYYANSLNVHIAESFGIVRVMCNKTKRPLAGAYVKVYARLREFKNAKFWKDGYTGLNGVFDYISVTEGNALIGNYENDLKALFENKIDKLSILIMSDEGAVVKEAYPPLT</sequence>
<protein>
    <submittedName>
        <fullName evidence="2">Uncharacterized protein</fullName>
    </submittedName>
</protein>
<evidence type="ECO:0000313" key="3">
    <source>
        <dbReference type="Proteomes" id="UP000242381"/>
    </source>
</evidence>
<feature type="compositionally biased region" description="Polar residues" evidence="1">
    <location>
        <begin position="122"/>
        <end position="133"/>
    </location>
</feature>
<name>A0A1X0SCJ7_RHIZD</name>
<evidence type="ECO:0000256" key="1">
    <source>
        <dbReference type="SAM" id="MobiDB-lite"/>
    </source>
</evidence>
<dbReference type="VEuPathDB" id="FungiDB:BCV72DRAFT_305474"/>
<gene>
    <name evidence="2" type="ORF">BCV71DRAFT_253264</name>
</gene>
<dbReference type="OMA" id="KYACHEL"/>
<evidence type="ECO:0000313" key="2">
    <source>
        <dbReference type="EMBL" id="ORE21939.1"/>
    </source>
</evidence>
<organism evidence="2 3">
    <name type="scientific">Rhizopus microsporus</name>
    <dbReference type="NCBI Taxonomy" id="58291"/>
    <lineage>
        <taxon>Eukaryota</taxon>
        <taxon>Fungi</taxon>
        <taxon>Fungi incertae sedis</taxon>
        <taxon>Mucoromycota</taxon>
        <taxon>Mucoromycotina</taxon>
        <taxon>Mucoromycetes</taxon>
        <taxon>Mucorales</taxon>
        <taxon>Mucorineae</taxon>
        <taxon>Rhizopodaceae</taxon>
        <taxon>Rhizopus</taxon>
    </lineage>
</organism>
<proteinExistence type="predicted"/>
<accession>A0A1X0SCJ7</accession>